<dbReference type="GO" id="GO:0000105">
    <property type="term" value="P:L-histidine biosynthetic process"/>
    <property type="evidence" value="ECO:0007669"/>
    <property type="project" value="UniProtKB-UniPathway"/>
</dbReference>
<sequence length="148" mass="16051">MNNRQSTIERKTGETDIKIALNLDGTGKPDIATGIPFFDHMLTLFTVHGFFDLSVQAKGDIEVDYHHTVEDVGLVLGDAVDQALGDRKGIQRYGHAVTPMDETLSAVSVDLSKRPFLVYHVPDTGKGGGISMYSWQKSFSGPLQTAAG</sequence>
<evidence type="ECO:0000256" key="1">
    <source>
        <dbReference type="ARBA" id="ARBA00005047"/>
    </source>
</evidence>
<dbReference type="Gene3D" id="3.30.230.40">
    <property type="entry name" value="Imidazole glycerol phosphate dehydratase, domain 1"/>
    <property type="match status" value="2"/>
</dbReference>
<evidence type="ECO:0000313" key="5">
    <source>
        <dbReference type="EMBL" id="GBC60072.1"/>
    </source>
</evidence>
<keyword evidence="6" id="KW-1185">Reference proteome</keyword>
<evidence type="ECO:0000313" key="6">
    <source>
        <dbReference type="Proteomes" id="UP000288096"/>
    </source>
</evidence>
<dbReference type="PANTHER" id="PTHR23133">
    <property type="entry name" value="IMIDAZOLEGLYCEROL-PHOSPHATE DEHYDRATASE HIS7"/>
    <property type="match status" value="1"/>
</dbReference>
<accession>A0A401FSW3</accession>
<dbReference type="PANTHER" id="PTHR23133:SF2">
    <property type="entry name" value="IMIDAZOLEGLYCEROL-PHOSPHATE DEHYDRATASE"/>
    <property type="match status" value="1"/>
</dbReference>
<evidence type="ECO:0000256" key="4">
    <source>
        <dbReference type="ARBA" id="ARBA00023239"/>
    </source>
</evidence>
<keyword evidence="3" id="KW-0368">Histidine biosynthesis</keyword>
<organism evidence="5 6">
    <name type="scientific">Desulfonema ishimotonii</name>
    <dbReference type="NCBI Taxonomy" id="45657"/>
    <lineage>
        <taxon>Bacteria</taxon>
        <taxon>Pseudomonadati</taxon>
        <taxon>Thermodesulfobacteriota</taxon>
        <taxon>Desulfobacteria</taxon>
        <taxon>Desulfobacterales</taxon>
        <taxon>Desulfococcaceae</taxon>
        <taxon>Desulfonema</taxon>
    </lineage>
</organism>
<evidence type="ECO:0000256" key="2">
    <source>
        <dbReference type="ARBA" id="ARBA00022605"/>
    </source>
</evidence>
<reference evidence="6" key="2">
    <citation type="submission" date="2019-01" db="EMBL/GenBank/DDBJ databases">
        <title>Genome sequence of Desulfonema ishimotonii strain Tokyo 01.</title>
        <authorList>
            <person name="Fukui M."/>
        </authorList>
    </citation>
    <scope>NUCLEOTIDE SEQUENCE [LARGE SCALE GENOMIC DNA]</scope>
    <source>
        <strain evidence="6">Tokyo 01</strain>
    </source>
</reference>
<comment type="pathway">
    <text evidence="1">Amino-acid biosynthesis; L-histidine biosynthesis; L-histidine from 5-phospho-alpha-D-ribose 1-diphosphate: step 6/9.</text>
</comment>
<dbReference type="InterPro" id="IPR020568">
    <property type="entry name" value="Ribosomal_Su5_D2-typ_SF"/>
</dbReference>
<protein>
    <submittedName>
        <fullName evidence="5">Imidazoleglycerol-phosphate dehydratase</fullName>
    </submittedName>
</protein>
<dbReference type="PROSITE" id="PS00954">
    <property type="entry name" value="IGP_DEHYDRATASE_1"/>
    <property type="match status" value="1"/>
</dbReference>
<dbReference type="FunFam" id="3.30.230.40:FF:000003">
    <property type="entry name" value="Imidazoleglycerol-phosphate dehydratase HisB"/>
    <property type="match status" value="1"/>
</dbReference>
<reference evidence="6" key="1">
    <citation type="submission" date="2017-11" db="EMBL/GenBank/DDBJ databases">
        <authorList>
            <person name="Watanabe M."/>
            <person name="Kojima H."/>
        </authorList>
    </citation>
    <scope>NUCLEOTIDE SEQUENCE [LARGE SCALE GENOMIC DNA]</scope>
    <source>
        <strain evidence="6">Tokyo 01</strain>
    </source>
</reference>
<name>A0A401FSW3_9BACT</name>
<dbReference type="InterPro" id="IPR020565">
    <property type="entry name" value="ImidazoleglycerP_deHydtase_CS"/>
</dbReference>
<dbReference type="SUPFAM" id="SSF54211">
    <property type="entry name" value="Ribosomal protein S5 domain 2-like"/>
    <property type="match status" value="2"/>
</dbReference>
<dbReference type="Pfam" id="PF00475">
    <property type="entry name" value="IGPD"/>
    <property type="match status" value="1"/>
</dbReference>
<gene>
    <name evidence="5" type="ORF">DENIS_1015</name>
</gene>
<evidence type="ECO:0000256" key="3">
    <source>
        <dbReference type="ARBA" id="ARBA00023102"/>
    </source>
</evidence>
<dbReference type="Proteomes" id="UP000288096">
    <property type="component" value="Unassembled WGS sequence"/>
</dbReference>
<dbReference type="InterPro" id="IPR000807">
    <property type="entry name" value="ImidazoleglycerolP_deHydtase"/>
</dbReference>
<proteinExistence type="predicted"/>
<dbReference type="UniPathway" id="UPA00031">
    <property type="reaction ID" value="UER00011"/>
</dbReference>
<dbReference type="GO" id="GO:0004424">
    <property type="term" value="F:imidazoleglycerol-phosphate dehydratase activity"/>
    <property type="evidence" value="ECO:0007669"/>
    <property type="project" value="InterPro"/>
</dbReference>
<dbReference type="CDD" id="cd07914">
    <property type="entry name" value="IGPD"/>
    <property type="match status" value="1"/>
</dbReference>
<keyword evidence="4" id="KW-0456">Lyase</keyword>
<dbReference type="AlphaFoldDB" id="A0A401FSW3"/>
<keyword evidence="2" id="KW-0028">Amino-acid biosynthesis</keyword>
<dbReference type="InterPro" id="IPR038494">
    <property type="entry name" value="IGPD_sf"/>
</dbReference>
<comment type="caution">
    <text evidence="5">The sequence shown here is derived from an EMBL/GenBank/DDBJ whole genome shotgun (WGS) entry which is preliminary data.</text>
</comment>
<dbReference type="EMBL" id="BEXT01000001">
    <property type="protein sequence ID" value="GBC60072.1"/>
    <property type="molecule type" value="Genomic_DNA"/>
</dbReference>